<comment type="caution">
    <text evidence="2">The sequence shown here is derived from an EMBL/GenBank/DDBJ whole genome shotgun (WGS) entry which is preliminary data.</text>
</comment>
<evidence type="ECO:0000256" key="1">
    <source>
        <dbReference type="SAM" id="MobiDB-lite"/>
    </source>
</evidence>
<keyword evidence="3" id="KW-1185">Reference proteome</keyword>
<feature type="non-terminal residue" evidence="2">
    <location>
        <position position="1"/>
    </location>
</feature>
<accession>A0A8J4UMP7</accession>
<reference evidence="2" key="1">
    <citation type="submission" date="2020-07" db="EMBL/GenBank/DDBJ databases">
        <title>Clarias magur genome sequencing, assembly and annotation.</title>
        <authorList>
            <person name="Kushwaha B."/>
            <person name="Kumar R."/>
            <person name="Das P."/>
            <person name="Joshi C.G."/>
            <person name="Kumar D."/>
            <person name="Nagpure N.S."/>
            <person name="Pandey M."/>
            <person name="Agarwal S."/>
            <person name="Srivastava S."/>
            <person name="Singh M."/>
            <person name="Sahoo L."/>
            <person name="Jayasankar P."/>
            <person name="Meher P.K."/>
            <person name="Koringa P.G."/>
            <person name="Iquebal M.A."/>
            <person name="Das S.P."/>
            <person name="Bit A."/>
            <person name="Patnaik S."/>
            <person name="Patel N."/>
            <person name="Shah T.M."/>
            <person name="Hinsu A."/>
            <person name="Jena J.K."/>
        </authorList>
    </citation>
    <scope>NUCLEOTIDE SEQUENCE</scope>
    <source>
        <strain evidence="2">CIFAMagur01</strain>
        <tissue evidence="2">Testis</tissue>
    </source>
</reference>
<protein>
    <submittedName>
        <fullName evidence="2">Diaminopimelate epimerase</fullName>
    </submittedName>
</protein>
<dbReference type="EMBL" id="QNUK01000108">
    <property type="protein sequence ID" value="KAF5901617.1"/>
    <property type="molecule type" value="Genomic_DNA"/>
</dbReference>
<organism evidence="2 3">
    <name type="scientific">Clarias magur</name>
    <name type="common">Asian catfish</name>
    <name type="synonym">Macropteronotus magur</name>
    <dbReference type="NCBI Taxonomy" id="1594786"/>
    <lineage>
        <taxon>Eukaryota</taxon>
        <taxon>Metazoa</taxon>
        <taxon>Chordata</taxon>
        <taxon>Craniata</taxon>
        <taxon>Vertebrata</taxon>
        <taxon>Euteleostomi</taxon>
        <taxon>Actinopterygii</taxon>
        <taxon>Neopterygii</taxon>
        <taxon>Teleostei</taxon>
        <taxon>Ostariophysi</taxon>
        <taxon>Siluriformes</taxon>
        <taxon>Clariidae</taxon>
        <taxon>Clarias</taxon>
    </lineage>
</organism>
<feature type="region of interest" description="Disordered" evidence="1">
    <location>
        <begin position="34"/>
        <end position="53"/>
    </location>
</feature>
<dbReference type="AlphaFoldDB" id="A0A8J4UMP7"/>
<name>A0A8J4UMP7_CLAMG</name>
<sequence>MGMDSTKLQIPVLEPNVFPYKGGEKPVNLFTDTSQSSSSYAGALKQHHCLRHH</sequence>
<evidence type="ECO:0000313" key="2">
    <source>
        <dbReference type="EMBL" id="KAF5901617.1"/>
    </source>
</evidence>
<gene>
    <name evidence="2" type="primary">dapF</name>
    <name evidence="2" type="ORF">DAT39_008672</name>
</gene>
<dbReference type="Proteomes" id="UP000727407">
    <property type="component" value="Unassembled WGS sequence"/>
</dbReference>
<proteinExistence type="predicted"/>
<evidence type="ECO:0000313" key="3">
    <source>
        <dbReference type="Proteomes" id="UP000727407"/>
    </source>
</evidence>